<accession>A0ABX8SJ19</accession>
<feature type="transmembrane region" description="Helical" evidence="6">
    <location>
        <begin position="70"/>
        <end position="87"/>
    </location>
</feature>
<protein>
    <submittedName>
        <fullName evidence="7">LysE family translocator</fullName>
    </submittedName>
</protein>
<reference evidence="7 8" key="1">
    <citation type="submission" date="2021-07" db="EMBL/GenBank/DDBJ databases">
        <title>complete genome sequencing of Tessaracoccus sp.J1M15.</title>
        <authorList>
            <person name="Bae J.-W."/>
            <person name="Kim D.-y."/>
        </authorList>
    </citation>
    <scope>NUCLEOTIDE SEQUENCE [LARGE SCALE GENOMIC DNA]</scope>
    <source>
        <strain evidence="7 8">J1M15</strain>
    </source>
</reference>
<feature type="transmembrane region" description="Helical" evidence="6">
    <location>
        <begin position="174"/>
        <end position="197"/>
    </location>
</feature>
<dbReference type="InterPro" id="IPR001123">
    <property type="entry name" value="LeuE-type"/>
</dbReference>
<dbReference type="Proteomes" id="UP000824504">
    <property type="component" value="Chromosome"/>
</dbReference>
<dbReference type="RefSeq" id="WP_219083076.1">
    <property type="nucleotide sequence ID" value="NZ_CP079216.1"/>
</dbReference>
<evidence type="ECO:0000256" key="5">
    <source>
        <dbReference type="ARBA" id="ARBA00023136"/>
    </source>
</evidence>
<comment type="subcellular location">
    <subcellularLocation>
        <location evidence="1">Cell membrane</location>
        <topology evidence="1">Multi-pass membrane protein</topology>
    </subcellularLocation>
</comment>
<dbReference type="Pfam" id="PF01810">
    <property type="entry name" value="LysE"/>
    <property type="match status" value="1"/>
</dbReference>
<feature type="transmembrane region" description="Helical" evidence="6">
    <location>
        <begin position="140"/>
        <end position="162"/>
    </location>
</feature>
<name>A0ABX8SJ19_9ACTN</name>
<gene>
    <name evidence="7" type="ORF">KDB89_02130</name>
</gene>
<keyword evidence="5 6" id="KW-0472">Membrane</keyword>
<dbReference type="PANTHER" id="PTHR30086:SF17">
    <property type="entry name" value="LYSE FAMILY TRANSLOCATOR"/>
    <property type="match status" value="1"/>
</dbReference>
<keyword evidence="3 6" id="KW-0812">Transmembrane</keyword>
<proteinExistence type="predicted"/>
<keyword evidence="2" id="KW-1003">Cell membrane</keyword>
<dbReference type="EMBL" id="CP079216">
    <property type="protein sequence ID" value="QXT63305.1"/>
    <property type="molecule type" value="Genomic_DNA"/>
</dbReference>
<feature type="transmembrane region" description="Helical" evidence="6">
    <location>
        <begin position="6"/>
        <end position="25"/>
    </location>
</feature>
<sequence length="201" mass="21242">MEQFAAVAVAHFLALLIPGVDFLLIARTSMTHGWRSATGTCLGIATANGILICAAFAGLSFVSSPIVHDVIQLVGGLFLISVGVAFLRSDARIDLRDDAPLASTGWLRNVAVGLSSGLLNPKNALFYVSLGAALGADAPLPLYGAWMVAVVLTWDVFVAFMLGSRITLLRMERFLPWLTRAAGCFLCIFGGAMVVSLSGQR</sequence>
<evidence type="ECO:0000313" key="8">
    <source>
        <dbReference type="Proteomes" id="UP000824504"/>
    </source>
</evidence>
<evidence type="ECO:0000256" key="1">
    <source>
        <dbReference type="ARBA" id="ARBA00004651"/>
    </source>
</evidence>
<keyword evidence="4 6" id="KW-1133">Transmembrane helix</keyword>
<feature type="transmembrane region" description="Helical" evidence="6">
    <location>
        <begin position="37"/>
        <end position="58"/>
    </location>
</feature>
<keyword evidence="8" id="KW-1185">Reference proteome</keyword>
<dbReference type="PANTHER" id="PTHR30086">
    <property type="entry name" value="ARGININE EXPORTER PROTEIN ARGO"/>
    <property type="match status" value="1"/>
</dbReference>
<evidence type="ECO:0000256" key="4">
    <source>
        <dbReference type="ARBA" id="ARBA00022989"/>
    </source>
</evidence>
<organism evidence="7 8">
    <name type="scientific">Tessaracoccus palaemonis</name>
    <dbReference type="NCBI Taxonomy" id="2829499"/>
    <lineage>
        <taxon>Bacteria</taxon>
        <taxon>Bacillati</taxon>
        <taxon>Actinomycetota</taxon>
        <taxon>Actinomycetes</taxon>
        <taxon>Propionibacteriales</taxon>
        <taxon>Propionibacteriaceae</taxon>
        <taxon>Tessaracoccus</taxon>
    </lineage>
</organism>
<evidence type="ECO:0000256" key="3">
    <source>
        <dbReference type="ARBA" id="ARBA00022692"/>
    </source>
</evidence>
<evidence type="ECO:0000256" key="2">
    <source>
        <dbReference type="ARBA" id="ARBA00022475"/>
    </source>
</evidence>
<evidence type="ECO:0000313" key="7">
    <source>
        <dbReference type="EMBL" id="QXT63305.1"/>
    </source>
</evidence>
<evidence type="ECO:0000256" key="6">
    <source>
        <dbReference type="SAM" id="Phobius"/>
    </source>
</evidence>